<dbReference type="Gene3D" id="1.10.260.40">
    <property type="entry name" value="lambda repressor-like DNA-binding domains"/>
    <property type="match status" value="1"/>
</dbReference>
<evidence type="ECO:0000313" key="3">
    <source>
        <dbReference type="EMBL" id="MDC9591585.1"/>
    </source>
</evidence>
<sequence length="119" mass="13536">MNAHRLVAARKACGLSQRTLGEALGINPEQAIGRISRYERGVATPAYEIVCQIAEILNVPSCYFYIEDDNFAEQVLILHKMNSIDGFENNLIVYLQEEVQEYKNALKEMQKIMNSLKNL</sequence>
<feature type="coiled-coil region" evidence="1">
    <location>
        <begin position="92"/>
        <end position="119"/>
    </location>
</feature>
<dbReference type="SUPFAM" id="SSF47413">
    <property type="entry name" value="lambda repressor-like DNA-binding domains"/>
    <property type="match status" value="1"/>
</dbReference>
<name>A0ABT5LP97_9GAMM</name>
<evidence type="ECO:0000256" key="1">
    <source>
        <dbReference type="SAM" id="Coils"/>
    </source>
</evidence>
<evidence type="ECO:0000313" key="4">
    <source>
        <dbReference type="Proteomes" id="UP001217178"/>
    </source>
</evidence>
<dbReference type="InterPro" id="IPR001387">
    <property type="entry name" value="Cro/C1-type_HTH"/>
</dbReference>
<protein>
    <submittedName>
        <fullName evidence="3">Helix-turn-helix transcriptional regulator</fullName>
    </submittedName>
</protein>
<gene>
    <name evidence="3" type="ORF">PSI23_20455</name>
</gene>
<keyword evidence="4" id="KW-1185">Reference proteome</keyword>
<dbReference type="RefSeq" id="WP_273556799.1">
    <property type="nucleotide sequence ID" value="NZ_JAQRFI010000105.1"/>
</dbReference>
<feature type="domain" description="HTH cro/C1-type" evidence="2">
    <location>
        <begin position="6"/>
        <end position="64"/>
    </location>
</feature>
<evidence type="ECO:0000259" key="2">
    <source>
        <dbReference type="PROSITE" id="PS50943"/>
    </source>
</evidence>
<dbReference type="EMBL" id="JAQRFI010000105">
    <property type="protein sequence ID" value="MDC9591585.1"/>
    <property type="molecule type" value="Genomic_DNA"/>
</dbReference>
<dbReference type="InterPro" id="IPR010982">
    <property type="entry name" value="Lambda_DNA-bd_dom_sf"/>
</dbReference>
<comment type="caution">
    <text evidence="3">The sequence shown here is derived from an EMBL/GenBank/DDBJ whole genome shotgun (WGS) entry which is preliminary data.</text>
</comment>
<keyword evidence="1" id="KW-0175">Coiled coil</keyword>
<dbReference type="Pfam" id="PF01381">
    <property type="entry name" value="HTH_3"/>
    <property type="match status" value="1"/>
</dbReference>
<dbReference type="PROSITE" id="PS50943">
    <property type="entry name" value="HTH_CROC1"/>
    <property type="match status" value="1"/>
</dbReference>
<reference evidence="3 4" key="1">
    <citation type="submission" date="2023-02" db="EMBL/GenBank/DDBJ databases">
        <title>Entomopathogenic bacteria.</title>
        <authorList>
            <person name="Machado R.A."/>
        </authorList>
    </citation>
    <scope>NUCLEOTIDE SEQUENCE [LARGE SCALE GENOMIC DNA]</scope>
    <source>
        <strain evidence="3 4">XENO-10</strain>
    </source>
</reference>
<proteinExistence type="predicted"/>
<dbReference type="CDD" id="cd00093">
    <property type="entry name" value="HTH_XRE"/>
    <property type="match status" value="1"/>
</dbReference>
<organism evidence="3 4">
    <name type="scientific">Xenorhabdus yunnanensis</name>
    <dbReference type="NCBI Taxonomy" id="3025878"/>
    <lineage>
        <taxon>Bacteria</taxon>
        <taxon>Pseudomonadati</taxon>
        <taxon>Pseudomonadota</taxon>
        <taxon>Gammaproteobacteria</taxon>
        <taxon>Enterobacterales</taxon>
        <taxon>Morganellaceae</taxon>
        <taxon>Xenorhabdus</taxon>
    </lineage>
</organism>
<dbReference type="SMART" id="SM00530">
    <property type="entry name" value="HTH_XRE"/>
    <property type="match status" value="1"/>
</dbReference>
<dbReference type="Proteomes" id="UP001217178">
    <property type="component" value="Unassembled WGS sequence"/>
</dbReference>
<accession>A0ABT5LP97</accession>